<evidence type="ECO:0000313" key="1">
    <source>
        <dbReference type="EMBL" id="KAK2980905.1"/>
    </source>
</evidence>
<evidence type="ECO:0000313" key="2">
    <source>
        <dbReference type="Proteomes" id="UP001187471"/>
    </source>
</evidence>
<reference evidence="1" key="1">
    <citation type="submission" date="2022-12" db="EMBL/GenBank/DDBJ databases">
        <title>Draft genome assemblies for two species of Escallonia (Escalloniales).</title>
        <authorList>
            <person name="Chanderbali A."/>
            <person name="Dervinis C."/>
            <person name="Anghel I."/>
            <person name="Soltis D."/>
            <person name="Soltis P."/>
            <person name="Zapata F."/>
        </authorList>
    </citation>
    <scope>NUCLEOTIDE SEQUENCE</scope>
    <source>
        <strain evidence="1">UCBG92.1500</strain>
        <tissue evidence="1">Leaf</tissue>
    </source>
</reference>
<name>A0AA88RZ68_9ASTE</name>
<gene>
    <name evidence="1" type="ORF">RJ640_013407</name>
</gene>
<keyword evidence="2" id="KW-1185">Reference proteome</keyword>
<feature type="non-terminal residue" evidence="1">
    <location>
        <position position="1"/>
    </location>
</feature>
<organism evidence="1 2">
    <name type="scientific">Escallonia rubra</name>
    <dbReference type="NCBI Taxonomy" id="112253"/>
    <lineage>
        <taxon>Eukaryota</taxon>
        <taxon>Viridiplantae</taxon>
        <taxon>Streptophyta</taxon>
        <taxon>Embryophyta</taxon>
        <taxon>Tracheophyta</taxon>
        <taxon>Spermatophyta</taxon>
        <taxon>Magnoliopsida</taxon>
        <taxon>eudicotyledons</taxon>
        <taxon>Gunneridae</taxon>
        <taxon>Pentapetalae</taxon>
        <taxon>asterids</taxon>
        <taxon>campanulids</taxon>
        <taxon>Escalloniales</taxon>
        <taxon>Escalloniaceae</taxon>
        <taxon>Escallonia</taxon>
    </lineage>
</organism>
<sequence length="66" mass="7481">KKTSANKRTERWLDPRRTIAVRYATATSTSPAKPIAPTGFAVIVFYKFGIMDQLFSHVHALYVVVR</sequence>
<proteinExistence type="predicted"/>
<protein>
    <submittedName>
        <fullName evidence="1">Uncharacterized protein</fullName>
    </submittedName>
</protein>
<dbReference type="AlphaFoldDB" id="A0AA88RZ68"/>
<dbReference type="Proteomes" id="UP001187471">
    <property type="component" value="Unassembled WGS sequence"/>
</dbReference>
<dbReference type="EMBL" id="JAVXUO010001579">
    <property type="protein sequence ID" value="KAK2980905.1"/>
    <property type="molecule type" value="Genomic_DNA"/>
</dbReference>
<comment type="caution">
    <text evidence="1">The sequence shown here is derived from an EMBL/GenBank/DDBJ whole genome shotgun (WGS) entry which is preliminary data.</text>
</comment>
<accession>A0AA88RZ68</accession>